<proteinExistence type="predicted"/>
<reference evidence="1" key="2">
    <citation type="submission" date="2020-05" db="UniProtKB">
        <authorList>
            <consortium name="EnsemblMetazoa"/>
        </authorList>
    </citation>
    <scope>IDENTIFICATION</scope>
    <source>
        <strain evidence="1">IAEA</strain>
    </source>
</reference>
<dbReference type="Proteomes" id="UP000092460">
    <property type="component" value="Unassembled WGS sequence"/>
</dbReference>
<protein>
    <submittedName>
        <fullName evidence="1">Uncharacterized protein</fullName>
    </submittedName>
</protein>
<dbReference type="AlphaFoldDB" id="A0A1B0B6N2"/>
<organism evidence="1 2">
    <name type="scientific">Glossina palpalis gambiensis</name>
    <dbReference type="NCBI Taxonomy" id="67801"/>
    <lineage>
        <taxon>Eukaryota</taxon>
        <taxon>Metazoa</taxon>
        <taxon>Ecdysozoa</taxon>
        <taxon>Arthropoda</taxon>
        <taxon>Hexapoda</taxon>
        <taxon>Insecta</taxon>
        <taxon>Pterygota</taxon>
        <taxon>Neoptera</taxon>
        <taxon>Endopterygota</taxon>
        <taxon>Diptera</taxon>
        <taxon>Brachycera</taxon>
        <taxon>Muscomorpha</taxon>
        <taxon>Hippoboscoidea</taxon>
        <taxon>Glossinidae</taxon>
        <taxon>Glossina</taxon>
    </lineage>
</organism>
<dbReference type="VEuPathDB" id="VectorBase:GPPI020583"/>
<dbReference type="EMBL" id="JXJN01009169">
    <property type="status" value="NOT_ANNOTATED_CDS"/>
    <property type="molecule type" value="Genomic_DNA"/>
</dbReference>
<keyword evidence="2" id="KW-1185">Reference proteome</keyword>
<accession>A0A1B0B6N2</accession>
<sequence>MNAASTVSDNGSKQIHRRTQYFVLYTLKSISSSLWLRSFFQRYYRTGGLNEILITFTGDNDDRDDDG</sequence>
<evidence type="ECO:0000313" key="2">
    <source>
        <dbReference type="Proteomes" id="UP000092460"/>
    </source>
</evidence>
<dbReference type="EnsemblMetazoa" id="GPPI020583-RA">
    <property type="protein sequence ID" value="GPPI020583-PA"/>
    <property type="gene ID" value="GPPI020583"/>
</dbReference>
<name>A0A1B0B6N2_9MUSC</name>
<evidence type="ECO:0000313" key="1">
    <source>
        <dbReference type="EnsemblMetazoa" id="GPPI020583-PA"/>
    </source>
</evidence>
<reference evidence="2" key="1">
    <citation type="submission" date="2015-01" db="EMBL/GenBank/DDBJ databases">
        <authorList>
            <person name="Aksoy S."/>
            <person name="Warren W."/>
            <person name="Wilson R.K."/>
        </authorList>
    </citation>
    <scope>NUCLEOTIDE SEQUENCE [LARGE SCALE GENOMIC DNA]</scope>
    <source>
        <strain evidence="2">IAEA</strain>
    </source>
</reference>